<evidence type="ECO:0000313" key="3">
    <source>
        <dbReference type="Proteomes" id="UP001602245"/>
    </source>
</evidence>
<dbReference type="Pfam" id="PF13822">
    <property type="entry name" value="ACC_epsilon"/>
    <property type="match status" value="1"/>
</dbReference>
<proteinExistence type="predicted"/>
<dbReference type="InterPro" id="IPR032716">
    <property type="entry name" value="ACC_epsilon"/>
</dbReference>
<dbReference type="EMBL" id="JBIAZU010000007">
    <property type="protein sequence ID" value="MFF5295829.1"/>
    <property type="molecule type" value="Genomic_DNA"/>
</dbReference>
<dbReference type="Proteomes" id="UP001602245">
    <property type="component" value="Unassembled WGS sequence"/>
</dbReference>
<gene>
    <name evidence="2" type="ORF">ACFY35_40895</name>
</gene>
<reference evidence="2 3" key="1">
    <citation type="submission" date="2024-10" db="EMBL/GenBank/DDBJ databases">
        <title>The Natural Products Discovery Center: Release of the First 8490 Sequenced Strains for Exploring Actinobacteria Biosynthetic Diversity.</title>
        <authorList>
            <person name="Kalkreuter E."/>
            <person name="Kautsar S.A."/>
            <person name="Yang D."/>
            <person name="Bader C.D."/>
            <person name="Teijaro C.N."/>
            <person name="Fluegel L."/>
            <person name="Davis C.M."/>
            <person name="Simpson J.R."/>
            <person name="Lauterbach L."/>
            <person name="Steele A.D."/>
            <person name="Gui C."/>
            <person name="Meng S."/>
            <person name="Li G."/>
            <person name="Viehrig K."/>
            <person name="Ye F."/>
            <person name="Su P."/>
            <person name="Kiefer A.F."/>
            <person name="Nichols A."/>
            <person name="Cepeda A.J."/>
            <person name="Yan W."/>
            <person name="Fan B."/>
            <person name="Jiang Y."/>
            <person name="Adhikari A."/>
            <person name="Zheng C.-J."/>
            <person name="Schuster L."/>
            <person name="Cowan T.M."/>
            <person name="Smanski M.J."/>
            <person name="Chevrette M.G."/>
            <person name="De Carvalho L.P.S."/>
            <person name="Shen B."/>
        </authorList>
    </citation>
    <scope>NUCLEOTIDE SEQUENCE [LARGE SCALE GENOMIC DNA]</scope>
    <source>
        <strain evidence="2 3">NPDC000087</strain>
    </source>
</reference>
<evidence type="ECO:0000313" key="2">
    <source>
        <dbReference type="EMBL" id="MFF5295829.1"/>
    </source>
</evidence>
<evidence type="ECO:0000256" key="1">
    <source>
        <dbReference type="SAM" id="MobiDB-lite"/>
    </source>
</evidence>
<sequence>MDEEPLVSVVRGTPTDLELAALVAVLAASANAAPPPPATSAWLRSARPSIRPSSWRGSALPR</sequence>
<name>A0ABW6WTD7_9ACTN</name>
<protein>
    <submittedName>
        <fullName evidence="2">Acyl-CoA carboxylase epsilon subunit</fullName>
    </submittedName>
</protein>
<dbReference type="RefSeq" id="WP_084699170.1">
    <property type="nucleotide sequence ID" value="NZ_JBIAZU010000007.1"/>
</dbReference>
<comment type="caution">
    <text evidence="2">The sequence shown here is derived from an EMBL/GenBank/DDBJ whole genome shotgun (WGS) entry which is preliminary data.</text>
</comment>
<feature type="region of interest" description="Disordered" evidence="1">
    <location>
        <begin position="31"/>
        <end position="62"/>
    </location>
</feature>
<keyword evidence="3" id="KW-1185">Reference proteome</keyword>
<organism evidence="2 3">
    <name type="scientific">Paractinoplanes globisporus</name>
    <dbReference type="NCBI Taxonomy" id="113565"/>
    <lineage>
        <taxon>Bacteria</taxon>
        <taxon>Bacillati</taxon>
        <taxon>Actinomycetota</taxon>
        <taxon>Actinomycetes</taxon>
        <taxon>Micromonosporales</taxon>
        <taxon>Micromonosporaceae</taxon>
        <taxon>Paractinoplanes</taxon>
    </lineage>
</organism>
<accession>A0ABW6WTD7</accession>